<dbReference type="Proteomes" id="UP000006591">
    <property type="component" value="Chromosome 4"/>
</dbReference>
<reference evidence="2" key="1">
    <citation type="submission" date="2015-04" db="UniProtKB">
        <authorList>
            <consortium name="EnsemblPlants"/>
        </authorList>
    </citation>
    <scope>IDENTIFICATION</scope>
    <source>
        <strain evidence="2">SL10</strain>
    </source>
</reference>
<proteinExistence type="predicted"/>
<reference evidence="2" key="2">
    <citation type="submission" date="2018-04" db="EMBL/GenBank/DDBJ databases">
        <title>OnivRS2 (Oryza nivara Reference Sequence Version 2).</title>
        <authorList>
            <person name="Zhang J."/>
            <person name="Kudrna D."/>
            <person name="Lee S."/>
            <person name="Talag J."/>
            <person name="Rajasekar S."/>
            <person name="Welchert J."/>
            <person name="Hsing Y.-I."/>
            <person name="Wing R.A."/>
        </authorList>
    </citation>
    <scope>NUCLEOTIDE SEQUENCE [LARGE SCALE GENOMIC DNA]</scope>
    <source>
        <strain evidence="2">SL10</strain>
    </source>
</reference>
<feature type="region of interest" description="Disordered" evidence="1">
    <location>
        <begin position="51"/>
        <end position="83"/>
    </location>
</feature>
<accession>A0A0E0GXA4</accession>
<dbReference type="AlphaFoldDB" id="A0A0E0GXA4"/>
<name>A0A0E0GXA4_ORYNI</name>
<keyword evidence="3" id="KW-1185">Reference proteome</keyword>
<evidence type="ECO:0000313" key="3">
    <source>
        <dbReference type="Proteomes" id="UP000006591"/>
    </source>
</evidence>
<organism evidence="2">
    <name type="scientific">Oryza nivara</name>
    <name type="common">Indian wild rice</name>
    <name type="synonym">Oryza sativa f. spontanea</name>
    <dbReference type="NCBI Taxonomy" id="4536"/>
    <lineage>
        <taxon>Eukaryota</taxon>
        <taxon>Viridiplantae</taxon>
        <taxon>Streptophyta</taxon>
        <taxon>Embryophyta</taxon>
        <taxon>Tracheophyta</taxon>
        <taxon>Spermatophyta</taxon>
        <taxon>Magnoliopsida</taxon>
        <taxon>Liliopsida</taxon>
        <taxon>Poales</taxon>
        <taxon>Poaceae</taxon>
        <taxon>BOP clade</taxon>
        <taxon>Oryzoideae</taxon>
        <taxon>Oryzeae</taxon>
        <taxon>Oryzinae</taxon>
        <taxon>Oryza</taxon>
    </lineage>
</organism>
<sequence length="100" mass="11011">MACNSITSLEKMALGYHMHRLYTSYHWRGAHHYLGQAADHALGRKRALMGRGIPAPMPPDTGRDVGALPPVPSACDRSQPGQSRLTHFNRLGVARLSMPH</sequence>
<dbReference type="HOGENOM" id="CLU_2310646_0_0_1"/>
<evidence type="ECO:0000313" key="2">
    <source>
        <dbReference type="EnsemblPlants" id="ONIVA04G00900.1"/>
    </source>
</evidence>
<protein>
    <submittedName>
        <fullName evidence="2">Uncharacterized protein</fullName>
    </submittedName>
</protein>
<dbReference type="Gramene" id="ONIVA04G00900.1">
    <property type="protein sequence ID" value="ONIVA04G00900.1"/>
    <property type="gene ID" value="ONIVA04G00900"/>
</dbReference>
<evidence type="ECO:0000256" key="1">
    <source>
        <dbReference type="SAM" id="MobiDB-lite"/>
    </source>
</evidence>
<dbReference type="EnsemblPlants" id="ONIVA04G00900.1">
    <property type="protein sequence ID" value="ONIVA04G00900.1"/>
    <property type="gene ID" value="ONIVA04G00900"/>
</dbReference>